<dbReference type="PIRSF" id="PIRSF006483">
    <property type="entry name" value="Membrane_protein_YitT"/>
    <property type="match status" value="1"/>
</dbReference>
<keyword evidence="4 6" id="KW-1133">Transmembrane helix</keyword>
<name>A0A3T1D1Y8_9BACL</name>
<accession>A0A3T1D1Y8</accession>
<evidence type="ECO:0000256" key="4">
    <source>
        <dbReference type="ARBA" id="ARBA00022989"/>
    </source>
</evidence>
<dbReference type="EMBL" id="AP019400">
    <property type="protein sequence ID" value="BBI32127.1"/>
    <property type="molecule type" value="Genomic_DNA"/>
</dbReference>
<organism evidence="7 8">
    <name type="scientific">Cohnella abietis</name>
    <dbReference type="NCBI Taxonomy" id="2507935"/>
    <lineage>
        <taxon>Bacteria</taxon>
        <taxon>Bacillati</taxon>
        <taxon>Bacillota</taxon>
        <taxon>Bacilli</taxon>
        <taxon>Bacillales</taxon>
        <taxon>Paenibacillaceae</taxon>
        <taxon>Cohnella</taxon>
    </lineage>
</organism>
<proteinExistence type="predicted"/>
<dbReference type="InterPro" id="IPR051461">
    <property type="entry name" value="UPF0750_membrane"/>
</dbReference>
<dbReference type="OrthoDB" id="9779786at2"/>
<evidence type="ECO:0000256" key="1">
    <source>
        <dbReference type="ARBA" id="ARBA00004651"/>
    </source>
</evidence>
<feature type="transmembrane region" description="Helical" evidence="6">
    <location>
        <begin position="12"/>
        <end position="31"/>
    </location>
</feature>
<dbReference type="Proteomes" id="UP000289856">
    <property type="component" value="Chromosome"/>
</dbReference>
<feature type="transmembrane region" description="Helical" evidence="6">
    <location>
        <begin position="150"/>
        <end position="168"/>
    </location>
</feature>
<comment type="subcellular location">
    <subcellularLocation>
        <location evidence="1">Cell membrane</location>
        <topology evidence="1">Multi-pass membrane protein</topology>
    </subcellularLocation>
</comment>
<sequence length="269" mass="29677">MSTMRVSYRIPFVIIGSLLSAVGLELFLVPHNMLVGGVTGVSVLFSYFTEMRLGLLLFLLNLPFVLFRYRQFDSQTRLMTFGGLSILSLGAFFLHPTPPLIDNSFAAAVAGGVALGVGIGMVLRYGGFVDASDSVAMLAKPKNMGKTGKGLWVFNGGVLLAGGFVFGWDEAMYSIIAFLLAYRMTDFSMNGFNLTRMVWVSSESGKEISDVLRSRFGKEVVFLENTEGTGTRQRKLMLYTVNRLEQPRIMREIRGLDPECSVATHIAHR</sequence>
<evidence type="ECO:0000256" key="5">
    <source>
        <dbReference type="ARBA" id="ARBA00023136"/>
    </source>
</evidence>
<feature type="transmembrane region" description="Helical" evidence="6">
    <location>
        <begin position="51"/>
        <end position="69"/>
    </location>
</feature>
<keyword evidence="3 6" id="KW-0812">Transmembrane</keyword>
<evidence type="ECO:0000313" key="8">
    <source>
        <dbReference type="Proteomes" id="UP000289856"/>
    </source>
</evidence>
<keyword evidence="8" id="KW-1185">Reference proteome</keyword>
<dbReference type="PANTHER" id="PTHR33545:SF3">
    <property type="entry name" value="UPF0750 MEMBRANE PROTEIN YQFU"/>
    <property type="match status" value="1"/>
</dbReference>
<dbReference type="AlphaFoldDB" id="A0A3T1D1Y8"/>
<keyword evidence="2" id="KW-1003">Cell membrane</keyword>
<evidence type="ECO:0000256" key="2">
    <source>
        <dbReference type="ARBA" id="ARBA00022475"/>
    </source>
</evidence>
<evidence type="ECO:0000256" key="6">
    <source>
        <dbReference type="SAM" id="Phobius"/>
    </source>
</evidence>
<dbReference type="InterPro" id="IPR003740">
    <property type="entry name" value="YitT"/>
</dbReference>
<reference evidence="7 8" key="1">
    <citation type="submission" date="2019-01" db="EMBL/GenBank/DDBJ databases">
        <title>Complete genome sequence of Cohnella hallensis HS21 isolated from Korean fir (Abies koreana) rhizospheric soil.</title>
        <authorList>
            <person name="Jiang L."/>
            <person name="Kang S.W."/>
            <person name="Kim S."/>
            <person name="Jung J."/>
            <person name="Kim C.Y."/>
            <person name="Kim D.H."/>
            <person name="Kim S.W."/>
            <person name="Lee J."/>
        </authorList>
    </citation>
    <scope>NUCLEOTIDE SEQUENCE [LARGE SCALE GENOMIC DNA]</scope>
    <source>
        <strain evidence="7 8">HS21</strain>
    </source>
</reference>
<evidence type="ECO:0000313" key="7">
    <source>
        <dbReference type="EMBL" id="BBI32127.1"/>
    </source>
</evidence>
<dbReference type="RefSeq" id="WP_130606442.1">
    <property type="nucleotide sequence ID" value="NZ_AP019400.1"/>
</dbReference>
<dbReference type="Pfam" id="PF02588">
    <property type="entry name" value="YitT_membrane"/>
    <property type="match status" value="1"/>
</dbReference>
<protein>
    <submittedName>
        <fullName evidence="7">Membrane protein</fullName>
    </submittedName>
</protein>
<dbReference type="GO" id="GO:0005886">
    <property type="term" value="C:plasma membrane"/>
    <property type="evidence" value="ECO:0007669"/>
    <property type="project" value="UniProtKB-SubCell"/>
</dbReference>
<evidence type="ECO:0000256" key="3">
    <source>
        <dbReference type="ARBA" id="ARBA00022692"/>
    </source>
</evidence>
<gene>
    <name evidence="7" type="ORF">KCTCHS21_15260</name>
</gene>
<feature type="transmembrane region" description="Helical" evidence="6">
    <location>
        <begin position="106"/>
        <end position="129"/>
    </location>
</feature>
<dbReference type="PANTHER" id="PTHR33545">
    <property type="entry name" value="UPF0750 MEMBRANE PROTEIN YITT-RELATED"/>
    <property type="match status" value="1"/>
</dbReference>
<feature type="transmembrane region" description="Helical" evidence="6">
    <location>
        <begin position="76"/>
        <end position="94"/>
    </location>
</feature>
<keyword evidence="5 6" id="KW-0472">Membrane</keyword>
<dbReference type="KEGG" id="cohn:KCTCHS21_15260"/>